<name>A0AAU7B0W6_9ACTN</name>
<dbReference type="GO" id="GO:0019180">
    <property type="term" value="F:dTDP-4-amino-4,6-dideoxygalactose transaminase activity"/>
    <property type="evidence" value="ECO:0007669"/>
    <property type="project" value="UniProtKB-EC"/>
</dbReference>
<dbReference type="InterPro" id="IPR000653">
    <property type="entry name" value="DegT/StrS_aminotransferase"/>
</dbReference>
<dbReference type="InterPro" id="IPR015422">
    <property type="entry name" value="PyrdxlP-dep_Trfase_small"/>
</dbReference>
<dbReference type="PIRSF" id="PIRSF000390">
    <property type="entry name" value="PLP_StrS"/>
    <property type="match status" value="1"/>
</dbReference>
<dbReference type="PANTHER" id="PTHR30244:SF34">
    <property type="entry name" value="DTDP-4-AMINO-4,6-DIDEOXYGALACTOSE TRANSAMINASE"/>
    <property type="match status" value="1"/>
</dbReference>
<proteinExistence type="inferred from homology"/>
<keyword evidence="6" id="KW-0808">Transferase</keyword>
<dbReference type="InterPro" id="IPR015421">
    <property type="entry name" value="PyrdxlP-dep_Trfase_major"/>
</dbReference>
<dbReference type="KEGG" id="parq:DSM112329_04384"/>
<dbReference type="Gene3D" id="3.40.640.10">
    <property type="entry name" value="Type I PLP-dependent aspartate aminotransferase-like (Major domain)"/>
    <property type="match status" value="1"/>
</dbReference>
<dbReference type="CDD" id="cd00616">
    <property type="entry name" value="AHBA_syn"/>
    <property type="match status" value="1"/>
</dbReference>
<evidence type="ECO:0000256" key="4">
    <source>
        <dbReference type="RuleBase" id="RU004508"/>
    </source>
</evidence>
<dbReference type="Pfam" id="PF01041">
    <property type="entry name" value="DegT_DnrJ_EryC1"/>
    <property type="match status" value="1"/>
</dbReference>
<feature type="modified residue" description="N6-(pyridoxal phosphate)lysine" evidence="3">
    <location>
        <position position="204"/>
    </location>
</feature>
<dbReference type="GO" id="GO:0000271">
    <property type="term" value="P:polysaccharide biosynthetic process"/>
    <property type="evidence" value="ECO:0007669"/>
    <property type="project" value="TreeGrafter"/>
</dbReference>
<gene>
    <name evidence="6" type="primary">wecE</name>
    <name evidence="6" type="ORF">DSM112329_04384</name>
</gene>
<dbReference type="EMBL" id="CP114014">
    <property type="protein sequence ID" value="XAY07501.1"/>
    <property type="molecule type" value="Genomic_DNA"/>
</dbReference>
<evidence type="ECO:0000256" key="5">
    <source>
        <dbReference type="SAM" id="MobiDB-lite"/>
    </source>
</evidence>
<protein>
    <submittedName>
        <fullName evidence="6">dTDP-4-amino-4,6-dideoxygalactose transaminase</fullName>
        <ecNumber evidence="6">2.6.1.59</ecNumber>
    </submittedName>
</protein>
<evidence type="ECO:0000256" key="3">
    <source>
        <dbReference type="PIRSR" id="PIRSR000390-2"/>
    </source>
</evidence>
<dbReference type="GO" id="GO:0030170">
    <property type="term" value="F:pyridoxal phosphate binding"/>
    <property type="evidence" value="ECO:0007669"/>
    <property type="project" value="TreeGrafter"/>
</dbReference>
<sequence>MPPVQSHRGGGPAEPPAPIVPRSVPFLRAEPSAAGLAAVERAVRETDLKARGAATQRCEQRLSALLDRPAAVLMVQSCTAALELSAMLLGVGPGDEVIMPSFGFASAANAFVLRGATPVFADIAPGTLNLDPAAVRAALTPQTRAILVVHYAGVAADMEALLRIAAEAGVPLVEDAAQGIGAAYRGRPLGTLGALGAISFDATKNLTAGSGGALIINDPVLAQDAETLRDYGTDRARFARGEVARYRWVLAGKNAAMNELAAAYLAPQLDDLQAITAGRRRTWDRYHAAFAGLERDGLAARPLVPAECASNAHIYALVLNSAAERTRVLAALREDGVEATFHYVPLHSAPAGEQFGRADGPLPQTTDLSARLLRLPLWNDMPDADVAHVIDAVEHRVREHATPGAP</sequence>
<evidence type="ECO:0000256" key="1">
    <source>
        <dbReference type="ARBA" id="ARBA00001933"/>
    </source>
</evidence>
<comment type="cofactor">
    <cofactor evidence="1">
        <name>pyridoxal 5'-phosphate</name>
        <dbReference type="ChEBI" id="CHEBI:597326"/>
    </cofactor>
</comment>
<feature type="region of interest" description="Disordered" evidence="5">
    <location>
        <begin position="1"/>
        <end position="20"/>
    </location>
</feature>
<dbReference type="NCBIfam" id="NF008687">
    <property type="entry name" value="PRK11706.1"/>
    <property type="match status" value="1"/>
</dbReference>
<evidence type="ECO:0000256" key="2">
    <source>
        <dbReference type="PIRSR" id="PIRSR000390-1"/>
    </source>
</evidence>
<keyword evidence="3 4" id="KW-0663">Pyridoxal phosphate</keyword>
<organism evidence="6">
    <name type="scientific">Paraconexibacter sp. AEG42_29</name>
    <dbReference type="NCBI Taxonomy" id="2997339"/>
    <lineage>
        <taxon>Bacteria</taxon>
        <taxon>Bacillati</taxon>
        <taxon>Actinomycetota</taxon>
        <taxon>Thermoleophilia</taxon>
        <taxon>Solirubrobacterales</taxon>
        <taxon>Paraconexibacteraceae</taxon>
        <taxon>Paraconexibacter</taxon>
    </lineage>
</organism>
<evidence type="ECO:0000313" key="6">
    <source>
        <dbReference type="EMBL" id="XAY07501.1"/>
    </source>
</evidence>
<reference evidence="6" key="1">
    <citation type="submission" date="2022-12" db="EMBL/GenBank/DDBJ databases">
        <title>Paraconexibacter alkalitolerans sp. nov. and Baekduia alba sp. nov., isolated from soil and emended description of the genera Paraconexibacter (Chun et al., 2020) and Baekduia (An et al., 2020).</title>
        <authorList>
            <person name="Vieira S."/>
            <person name="Huber K.J."/>
            <person name="Geppert A."/>
            <person name="Wolf J."/>
            <person name="Neumann-Schaal M."/>
            <person name="Muesken M."/>
            <person name="Overmann J."/>
        </authorList>
    </citation>
    <scope>NUCLEOTIDE SEQUENCE</scope>
    <source>
        <strain evidence="6">AEG42_29</strain>
    </source>
</reference>
<dbReference type="EC" id="2.6.1.59" evidence="6"/>
<feature type="active site" description="Proton acceptor" evidence="2">
    <location>
        <position position="204"/>
    </location>
</feature>
<comment type="similarity">
    <text evidence="4">Belongs to the DegT/DnrJ/EryC1 family.</text>
</comment>
<dbReference type="PANTHER" id="PTHR30244">
    <property type="entry name" value="TRANSAMINASE"/>
    <property type="match status" value="1"/>
</dbReference>
<accession>A0AAU7B0W6</accession>
<keyword evidence="6" id="KW-0032">Aminotransferase</keyword>
<dbReference type="SUPFAM" id="SSF53383">
    <property type="entry name" value="PLP-dependent transferases"/>
    <property type="match status" value="1"/>
</dbReference>
<dbReference type="AlphaFoldDB" id="A0AAU7B0W6"/>
<dbReference type="Gene3D" id="3.90.1150.10">
    <property type="entry name" value="Aspartate Aminotransferase, domain 1"/>
    <property type="match status" value="1"/>
</dbReference>
<dbReference type="InterPro" id="IPR015424">
    <property type="entry name" value="PyrdxlP-dep_Trfase"/>
</dbReference>